<reference evidence="1 2" key="1">
    <citation type="journal article" date="2017" name="J. Antimicrob. Chemother.">
        <title>Characterization of the population structure, drug resistance mechanisms and plasmids of the community-associated Enterobacter cloacae complex in China.</title>
        <authorList>
            <person name="Zhou K."/>
            <person name="Yu W."/>
            <person name="Cao X."/>
            <person name="Shen P."/>
            <person name="Lu H."/>
            <person name="Luo Q."/>
            <person name="Rossen J.W.A."/>
            <person name="Xiao Y."/>
        </authorList>
    </citation>
    <scope>NUCLEOTIDE SEQUENCE [LARGE SCALE GENOMIC DNA]</scope>
    <source>
        <strain evidence="1">ECC1097</strain>
    </source>
</reference>
<organism evidence="1">
    <name type="scientific">Enterobacter kobei</name>
    <dbReference type="NCBI Taxonomy" id="208224"/>
    <lineage>
        <taxon>Bacteria</taxon>
        <taxon>Pseudomonadati</taxon>
        <taxon>Pseudomonadota</taxon>
        <taxon>Gammaproteobacteria</taxon>
        <taxon>Enterobacterales</taxon>
        <taxon>Enterobacteriaceae</taxon>
        <taxon>Enterobacter</taxon>
        <taxon>Enterobacter cloacae complex</taxon>
    </lineage>
</organism>
<sequence>MTDFETDNVKQLVARLKEIQKQSDVTIPGWMLDENRYGKGSLTLEEQHEWAQTVVQSMRGTVALLYLISCENRWGLRDGQYQFKTEEFTFGLTRELIENLLIKHVECALIEHKPEERYLAVYQFYYANDQRLKEVGHSWFAEFLDEIFVDLAAQLRTGKTMPANHVLH</sequence>
<comment type="caution">
    <text evidence="1">The sequence shown here is derived from an EMBL/GenBank/DDBJ whole genome shotgun (WGS) entry which is preliminary data.</text>
</comment>
<dbReference type="OrthoDB" id="6463805at2"/>
<evidence type="ECO:0000313" key="1">
    <source>
        <dbReference type="EMBL" id="PJD66276.1"/>
    </source>
</evidence>
<proteinExistence type="predicted"/>
<evidence type="ECO:0000313" key="2">
    <source>
        <dbReference type="Proteomes" id="UP000230495"/>
    </source>
</evidence>
<name>A0A2J0PDF2_9ENTR</name>
<accession>A0A2J0PDF2</accession>
<protein>
    <submittedName>
        <fullName evidence="1">Uncharacterized protein</fullName>
    </submittedName>
</protein>
<dbReference type="AlphaFoldDB" id="A0A2J0PDF2"/>
<dbReference type="Proteomes" id="UP000230495">
    <property type="component" value="Unassembled WGS sequence"/>
</dbReference>
<gene>
    <name evidence="1" type="ORF">B9Q37_25445</name>
</gene>
<dbReference type="RefSeq" id="WP_088569436.1">
    <property type="nucleotide sequence ID" value="NZ_JBHGRS010000004.1"/>
</dbReference>
<dbReference type="EMBL" id="NEEU01000038">
    <property type="protein sequence ID" value="PJD66276.1"/>
    <property type="molecule type" value="Genomic_DNA"/>
</dbReference>